<proteinExistence type="predicted"/>
<organism evidence="1">
    <name type="scientific">viral metagenome</name>
    <dbReference type="NCBI Taxonomy" id="1070528"/>
    <lineage>
        <taxon>unclassified sequences</taxon>
        <taxon>metagenomes</taxon>
        <taxon>organismal metagenomes</taxon>
    </lineage>
</organism>
<protein>
    <submittedName>
        <fullName evidence="1">Uncharacterized protein</fullName>
    </submittedName>
</protein>
<name>A0A6C0B732_9ZZZZ</name>
<dbReference type="EMBL" id="MN739080">
    <property type="protein sequence ID" value="QHS87308.1"/>
    <property type="molecule type" value="Genomic_DNA"/>
</dbReference>
<dbReference type="AlphaFoldDB" id="A0A6C0B732"/>
<accession>A0A6C0B732</accession>
<dbReference type="InterPro" id="IPR043918">
    <property type="entry name" value="DUF5760"/>
</dbReference>
<dbReference type="Pfam" id="PF19064">
    <property type="entry name" value="DUF5760"/>
    <property type="match status" value="1"/>
</dbReference>
<reference evidence="1" key="1">
    <citation type="journal article" date="2020" name="Nature">
        <title>Giant virus diversity and host interactions through global metagenomics.</title>
        <authorList>
            <person name="Schulz F."/>
            <person name="Roux S."/>
            <person name="Paez-Espino D."/>
            <person name="Jungbluth S."/>
            <person name="Walsh D.A."/>
            <person name="Denef V.J."/>
            <person name="McMahon K.D."/>
            <person name="Konstantinidis K.T."/>
            <person name="Eloe-Fadrosh E.A."/>
            <person name="Kyrpides N.C."/>
            <person name="Woyke T."/>
        </authorList>
    </citation>
    <scope>NUCLEOTIDE SEQUENCE</scope>
    <source>
        <strain evidence="1">GVMAG-M-3300010157-4</strain>
    </source>
</reference>
<evidence type="ECO:0000313" key="1">
    <source>
        <dbReference type="EMBL" id="QHS87308.1"/>
    </source>
</evidence>
<sequence>MADPAFSDMIRKWTAADTQIRNLNNQLRDLRSSRDSITTEVCDYMKTKGLDKRKIEISDSTLSYYEKTETSSLSYSYLEKRLGEIIPDKDQVEKIITYLKDKRETKKVPDLRRVYRNDAGSNEVP</sequence>